<keyword evidence="3 4" id="KW-0408">Iron</keyword>
<accession>E8R1U6</accession>
<dbReference type="GO" id="GO:0046872">
    <property type="term" value="F:metal ion binding"/>
    <property type="evidence" value="ECO:0007669"/>
    <property type="project" value="UniProtKB-KW"/>
</dbReference>
<dbReference type="HOGENOM" id="CLU_050647_2_0_0"/>
<dbReference type="SUPFAM" id="SSF46626">
    <property type="entry name" value="Cytochrome c"/>
    <property type="match status" value="1"/>
</dbReference>
<reference evidence="6 7" key="2">
    <citation type="journal article" date="2011" name="Stand. Genomic Sci.">
        <title>Complete genome sequence of Isosphaera pallida type strain (IS1B).</title>
        <authorList>
            <consortium name="US DOE Joint Genome Institute (JGI-PGF)"/>
            <person name="Goker M."/>
            <person name="Cleland D."/>
            <person name="Saunders E."/>
            <person name="Lapidus A."/>
            <person name="Nolan M."/>
            <person name="Lucas S."/>
            <person name="Hammon N."/>
            <person name="Deshpande S."/>
            <person name="Cheng J.F."/>
            <person name="Tapia R."/>
            <person name="Han C."/>
            <person name="Goodwin L."/>
            <person name="Pitluck S."/>
            <person name="Liolios K."/>
            <person name="Pagani I."/>
            <person name="Ivanova N."/>
            <person name="Mavromatis K."/>
            <person name="Pati A."/>
            <person name="Chen A."/>
            <person name="Palaniappan K."/>
            <person name="Land M."/>
            <person name="Hauser L."/>
            <person name="Chang Y.J."/>
            <person name="Jeffries C.D."/>
            <person name="Detter J.C."/>
            <person name="Beck B."/>
            <person name="Woyke T."/>
            <person name="Bristow J."/>
            <person name="Eisen J.A."/>
            <person name="Markowitz V."/>
            <person name="Hugenholtz P."/>
            <person name="Kyrpides N.C."/>
            <person name="Klenk H.P."/>
        </authorList>
    </citation>
    <scope>NUCLEOTIDE SEQUENCE [LARGE SCALE GENOMIC DNA]</scope>
    <source>
        <strain evidence="7">ATCC 43644 / DSM 9630 / IS1B</strain>
    </source>
</reference>
<dbReference type="STRING" id="575540.Isop_0777"/>
<dbReference type="EMBL" id="CP002353">
    <property type="protein sequence ID" value="ADV61368.1"/>
    <property type="molecule type" value="Genomic_DNA"/>
</dbReference>
<dbReference type="RefSeq" id="WP_013563657.1">
    <property type="nucleotide sequence ID" value="NC_014962.1"/>
</dbReference>
<dbReference type="Proteomes" id="UP000008631">
    <property type="component" value="Chromosome"/>
</dbReference>
<evidence type="ECO:0000313" key="6">
    <source>
        <dbReference type="EMBL" id="ADV61368.1"/>
    </source>
</evidence>
<evidence type="ECO:0000256" key="4">
    <source>
        <dbReference type="PROSITE-ProRule" id="PRU00433"/>
    </source>
</evidence>
<evidence type="ECO:0000313" key="7">
    <source>
        <dbReference type="Proteomes" id="UP000008631"/>
    </source>
</evidence>
<keyword evidence="7" id="KW-1185">Reference proteome</keyword>
<dbReference type="GO" id="GO:0020037">
    <property type="term" value="F:heme binding"/>
    <property type="evidence" value="ECO:0007669"/>
    <property type="project" value="InterPro"/>
</dbReference>
<reference key="1">
    <citation type="submission" date="2010-11" db="EMBL/GenBank/DDBJ databases">
        <title>The complete sequence of chromosome of Isophaera pallida ATCC 43644.</title>
        <authorList>
            <consortium name="US DOE Joint Genome Institute (JGI-PGF)"/>
            <person name="Lucas S."/>
            <person name="Copeland A."/>
            <person name="Lapidus A."/>
            <person name="Bruce D."/>
            <person name="Goodwin L."/>
            <person name="Pitluck S."/>
            <person name="Kyrpides N."/>
            <person name="Mavromatis K."/>
            <person name="Pagani I."/>
            <person name="Ivanova N."/>
            <person name="Saunders E."/>
            <person name="Brettin T."/>
            <person name="Detter J.C."/>
            <person name="Han C."/>
            <person name="Tapia R."/>
            <person name="Land M."/>
            <person name="Hauser L."/>
            <person name="Markowitz V."/>
            <person name="Cheng J.-F."/>
            <person name="Hugenholtz P."/>
            <person name="Woyke T."/>
            <person name="Wu D."/>
            <person name="Eisen J.A."/>
        </authorList>
    </citation>
    <scope>NUCLEOTIDE SEQUENCE</scope>
    <source>
        <strain>ATCC 43644</strain>
    </source>
</reference>
<evidence type="ECO:0000256" key="2">
    <source>
        <dbReference type="ARBA" id="ARBA00022723"/>
    </source>
</evidence>
<keyword evidence="1 4" id="KW-0349">Heme</keyword>
<organism evidence="6 7">
    <name type="scientific">Isosphaera pallida (strain ATCC 43644 / DSM 9630 / IS1B)</name>
    <dbReference type="NCBI Taxonomy" id="575540"/>
    <lineage>
        <taxon>Bacteria</taxon>
        <taxon>Pseudomonadati</taxon>
        <taxon>Planctomycetota</taxon>
        <taxon>Planctomycetia</taxon>
        <taxon>Isosphaerales</taxon>
        <taxon>Isosphaeraceae</taxon>
        <taxon>Isosphaera</taxon>
    </lineage>
</organism>
<sequence>MNSGPYLIVGLSLTCLTTWLGLSYVPTVETSNLVPVKPMQGANAYPAPLVGLAEKGRQVYIANGCAACHTQFVRPDSIGGDIARGWGLRPTLPGDLMFESPPLLGGNRNGPDLTNVALRRPDPNWHHRHLFYPRSESPNSIMPSFRHLYEYRKIVGQPSQDVLKTRDPQGNLIPWDFKGLPAQLKPAKGYEIVPTDDAKALVAYLMSRDQTTPVELVK</sequence>
<dbReference type="PROSITE" id="PS51007">
    <property type="entry name" value="CYTC"/>
    <property type="match status" value="1"/>
</dbReference>
<dbReference type="Gene3D" id="1.10.760.10">
    <property type="entry name" value="Cytochrome c-like domain"/>
    <property type="match status" value="1"/>
</dbReference>
<dbReference type="GO" id="GO:0009055">
    <property type="term" value="F:electron transfer activity"/>
    <property type="evidence" value="ECO:0007669"/>
    <property type="project" value="InterPro"/>
</dbReference>
<name>E8R1U6_ISOPI</name>
<feature type="domain" description="Cytochrome c" evidence="5">
    <location>
        <begin position="51"/>
        <end position="209"/>
    </location>
</feature>
<dbReference type="InterPro" id="IPR009056">
    <property type="entry name" value="Cyt_c-like_dom"/>
</dbReference>
<gene>
    <name evidence="6" type="ordered locus">Isop_0777</name>
</gene>
<dbReference type="InParanoid" id="E8R1U6"/>
<dbReference type="OrthoDB" id="9811395at2"/>
<keyword evidence="2 4" id="KW-0479">Metal-binding</keyword>
<protein>
    <submittedName>
        <fullName evidence="6">Cytochrome C oxidase mono-heme subunit/FixO</fullName>
    </submittedName>
</protein>
<evidence type="ECO:0000259" key="5">
    <source>
        <dbReference type="PROSITE" id="PS51007"/>
    </source>
</evidence>
<dbReference type="Pfam" id="PF02433">
    <property type="entry name" value="FixO"/>
    <property type="match status" value="1"/>
</dbReference>
<dbReference type="eggNOG" id="COG2993">
    <property type="taxonomic scope" value="Bacteria"/>
</dbReference>
<dbReference type="AlphaFoldDB" id="E8R1U6"/>
<dbReference type="KEGG" id="ipa:Isop_0777"/>
<dbReference type="InterPro" id="IPR036909">
    <property type="entry name" value="Cyt_c-like_dom_sf"/>
</dbReference>
<evidence type="ECO:0000256" key="1">
    <source>
        <dbReference type="ARBA" id="ARBA00022617"/>
    </source>
</evidence>
<evidence type="ECO:0000256" key="3">
    <source>
        <dbReference type="ARBA" id="ARBA00023004"/>
    </source>
</evidence>
<proteinExistence type="predicted"/>
<dbReference type="InterPro" id="IPR003468">
    <property type="entry name" value="Cyt_c_oxidase_monohaem-su/FixO"/>
</dbReference>